<keyword evidence="1" id="KW-1185">Reference proteome</keyword>
<sequence length="200" mass="22302">MITVTATRKSGINGTTILTDDDVRTCSCDEQHTCIREMKSQAANCISPCLYKFQQITNQIEDLKACFQQKQQVMIAFFSCFENNINSCVNTKTGPRIPKTNITELLRVIALSITKNVRNMANVITSSINPIIDTAGEFAICVKDCFLDKNHDGFCFDRSDCQPSLLVAKAKRTLKRCSHSINWKKELGEFCKCAVDAGLA</sequence>
<protein>
    <submittedName>
        <fullName evidence="2">CPG4 domain-containing protein</fullName>
    </submittedName>
</protein>
<organism evidence="1 2">
    <name type="scientific">Elaeophora elaphi</name>
    <dbReference type="NCBI Taxonomy" id="1147741"/>
    <lineage>
        <taxon>Eukaryota</taxon>
        <taxon>Metazoa</taxon>
        <taxon>Ecdysozoa</taxon>
        <taxon>Nematoda</taxon>
        <taxon>Chromadorea</taxon>
        <taxon>Rhabditida</taxon>
        <taxon>Spirurina</taxon>
        <taxon>Spiruromorpha</taxon>
        <taxon>Filarioidea</taxon>
        <taxon>Onchocercidae</taxon>
        <taxon>Elaeophora</taxon>
    </lineage>
</organism>
<name>A0A0R3S6M6_9BILA</name>
<proteinExistence type="predicted"/>
<reference evidence="2" key="1">
    <citation type="submission" date="2017-02" db="UniProtKB">
        <authorList>
            <consortium name="WormBaseParasite"/>
        </authorList>
    </citation>
    <scope>IDENTIFICATION</scope>
</reference>
<evidence type="ECO:0000313" key="2">
    <source>
        <dbReference type="WBParaSite" id="EEL_0001044801-mRNA-1"/>
    </source>
</evidence>
<dbReference type="PANTHER" id="PTHR34401">
    <property type="entry name" value="PROTEIN CBG12388-RELATED"/>
    <property type="match status" value="1"/>
</dbReference>
<dbReference type="PANTHER" id="PTHR34401:SF6">
    <property type="entry name" value="DUF19 DOMAIN-CONTAINING PROTEIN"/>
    <property type="match status" value="1"/>
</dbReference>
<dbReference type="AlphaFoldDB" id="A0A0R3S6M6"/>
<accession>A0A0R3S6M6</accession>
<evidence type="ECO:0000313" key="1">
    <source>
        <dbReference type="Proteomes" id="UP000050640"/>
    </source>
</evidence>
<dbReference type="Proteomes" id="UP000050640">
    <property type="component" value="Unplaced"/>
</dbReference>
<dbReference type="WBParaSite" id="EEL_0001044801-mRNA-1">
    <property type="protein sequence ID" value="EEL_0001044801-mRNA-1"/>
    <property type="gene ID" value="EEL_0001044801"/>
</dbReference>